<accession>A0A803KMF0</accession>
<reference evidence="2" key="1">
    <citation type="journal article" date="2017" name="Nature">
        <title>The genome of Chenopodium quinoa.</title>
        <authorList>
            <person name="Jarvis D.E."/>
            <person name="Ho Y.S."/>
            <person name="Lightfoot D.J."/>
            <person name="Schmoeckel S.M."/>
            <person name="Li B."/>
            <person name="Borm T.J.A."/>
            <person name="Ohyanagi H."/>
            <person name="Mineta K."/>
            <person name="Michell C.T."/>
            <person name="Saber N."/>
            <person name="Kharbatia N.M."/>
            <person name="Rupper R.R."/>
            <person name="Sharp A.R."/>
            <person name="Dally N."/>
            <person name="Boughton B.A."/>
            <person name="Woo Y.H."/>
            <person name="Gao G."/>
            <person name="Schijlen E.G.W.M."/>
            <person name="Guo X."/>
            <person name="Momin A.A."/>
            <person name="Negrao S."/>
            <person name="Al-Babili S."/>
            <person name="Gehring C."/>
            <person name="Roessner U."/>
            <person name="Jung C."/>
            <person name="Murphy K."/>
            <person name="Arold S.T."/>
            <person name="Gojobori T."/>
            <person name="van der Linden C.G."/>
            <person name="van Loo E.N."/>
            <person name="Jellen E.N."/>
            <person name="Maughan P.J."/>
            <person name="Tester M."/>
        </authorList>
    </citation>
    <scope>NUCLEOTIDE SEQUENCE [LARGE SCALE GENOMIC DNA]</scope>
    <source>
        <strain evidence="2">cv. PI 614886</strain>
    </source>
</reference>
<name>A0A803KMF0_CHEQI</name>
<evidence type="ECO:0000313" key="3">
    <source>
        <dbReference type="Proteomes" id="UP000596660"/>
    </source>
</evidence>
<feature type="compositionally biased region" description="Polar residues" evidence="1">
    <location>
        <begin position="25"/>
        <end position="41"/>
    </location>
</feature>
<dbReference type="Gramene" id="AUR62000206-RA">
    <property type="protein sequence ID" value="AUR62000206-RA:cds"/>
    <property type="gene ID" value="AUR62000206"/>
</dbReference>
<dbReference type="Proteomes" id="UP000596660">
    <property type="component" value="Unplaced"/>
</dbReference>
<evidence type="ECO:0000313" key="2">
    <source>
        <dbReference type="EnsemblPlants" id="AUR62000206-RA:cds"/>
    </source>
</evidence>
<keyword evidence="3" id="KW-1185">Reference proteome</keyword>
<organism evidence="2 3">
    <name type="scientific">Chenopodium quinoa</name>
    <name type="common">Quinoa</name>
    <dbReference type="NCBI Taxonomy" id="63459"/>
    <lineage>
        <taxon>Eukaryota</taxon>
        <taxon>Viridiplantae</taxon>
        <taxon>Streptophyta</taxon>
        <taxon>Embryophyta</taxon>
        <taxon>Tracheophyta</taxon>
        <taxon>Spermatophyta</taxon>
        <taxon>Magnoliopsida</taxon>
        <taxon>eudicotyledons</taxon>
        <taxon>Gunneridae</taxon>
        <taxon>Pentapetalae</taxon>
        <taxon>Caryophyllales</taxon>
        <taxon>Chenopodiaceae</taxon>
        <taxon>Chenopodioideae</taxon>
        <taxon>Atripliceae</taxon>
        <taxon>Chenopodium</taxon>
    </lineage>
</organism>
<protein>
    <submittedName>
        <fullName evidence="2">Uncharacterized protein</fullName>
    </submittedName>
</protein>
<feature type="region of interest" description="Disordered" evidence="1">
    <location>
        <begin position="25"/>
        <end position="49"/>
    </location>
</feature>
<dbReference type="AlphaFoldDB" id="A0A803KMF0"/>
<evidence type="ECO:0000256" key="1">
    <source>
        <dbReference type="SAM" id="MobiDB-lite"/>
    </source>
</evidence>
<reference evidence="2" key="2">
    <citation type="submission" date="2021-03" db="UniProtKB">
        <authorList>
            <consortium name="EnsemblPlants"/>
        </authorList>
    </citation>
    <scope>IDENTIFICATION</scope>
</reference>
<proteinExistence type="predicted"/>
<dbReference type="EnsemblPlants" id="AUR62000206-RA">
    <property type="protein sequence ID" value="AUR62000206-RA:cds"/>
    <property type="gene ID" value="AUR62000206"/>
</dbReference>
<sequence>MSITRVSQFNKLAQSRNSQIHLKFSTISKGKTQSKSPNTQKPGHKKQALLKKDDHDSLFSEITEILGTGNLALSKIPSGVSVPVAMTLDFSGNGNCTQGVCENAQEKIEGESEEVFVSRDKAGNLTGIDDNRFVVQKITEIVRQADADGWMIRAVNLVPMSL</sequence>